<comment type="similarity">
    <text evidence="2 7">Belongs to the EMC3 family.</text>
</comment>
<reference evidence="8 9" key="1">
    <citation type="submission" date="2014-03" db="EMBL/GenBank/DDBJ databases">
        <title>The genome of Kluyveromyces dobzhanskii.</title>
        <authorList>
            <person name="Nystedt B."/>
            <person name="Astrom S."/>
        </authorList>
    </citation>
    <scope>NUCLEOTIDE SEQUENCE [LARGE SCALE GENOMIC DNA]</scope>
    <source>
        <strain evidence="8 9">CBS 2104</strain>
    </source>
</reference>
<gene>
    <name evidence="8" type="ORF">KLDO_g4215</name>
</gene>
<sequence>MLPQSVLSLWEAIRTANEGPELLLDPDLKLWALIPISIVMILVGVAKQCIMVLVSPKSKTVPRVKLTEILYITKARVLLGNGSNLSSESFQMRQEYLAQVLSEGKYLAIKPNENEKAKIENPFTNSSMTDAMTSMAMGNLVNYIPQTIIMWWVNYFFAGFVLMRLPFPLTIRFKQMLQSSVMTDDLDVRWVSSMSWYIISMGGLTPVYNILLGGSNLDKLDVSAQQQQLSQIPGGPSPQDQMKSLANDITVFQHVSVLDDIEDRVLKLYS</sequence>
<evidence type="ECO:0000313" key="9">
    <source>
        <dbReference type="Proteomes" id="UP000031516"/>
    </source>
</evidence>
<evidence type="ECO:0000256" key="7">
    <source>
        <dbReference type="PIRNR" id="PIRNR010045"/>
    </source>
</evidence>
<keyword evidence="5 7" id="KW-1133">Transmembrane helix</keyword>
<dbReference type="AlphaFoldDB" id="A0A0A8LAN8"/>
<keyword evidence="4 7" id="KW-0812">Transmembrane</keyword>
<feature type="transmembrane region" description="Helical" evidence="7">
    <location>
        <begin position="148"/>
        <end position="167"/>
    </location>
</feature>
<dbReference type="InterPro" id="IPR002809">
    <property type="entry name" value="EMC3/TMCO1"/>
</dbReference>
<evidence type="ECO:0000256" key="5">
    <source>
        <dbReference type="ARBA" id="ARBA00022989"/>
    </source>
</evidence>
<accession>A0A0A8LAN8</accession>
<comment type="function">
    <text evidence="7">The EMC seems to be required for efficient folding of proteins in the endoplasmic reticulum (ER).</text>
</comment>
<dbReference type="PIRSF" id="PIRSF010045">
    <property type="entry name" value="DUF850_TM_euk"/>
    <property type="match status" value="1"/>
</dbReference>
<dbReference type="OrthoDB" id="6745403at2759"/>
<dbReference type="PANTHER" id="PTHR13116">
    <property type="entry name" value="ER MEMBRANE PROTEIN COMPLEX SUBUNIT 3"/>
    <property type="match status" value="1"/>
</dbReference>
<evidence type="ECO:0000256" key="1">
    <source>
        <dbReference type="ARBA" id="ARBA00004141"/>
    </source>
</evidence>
<evidence type="ECO:0000313" key="8">
    <source>
        <dbReference type="EMBL" id="CDO95994.1"/>
    </source>
</evidence>
<dbReference type="PANTHER" id="PTHR13116:SF5">
    <property type="entry name" value="ER MEMBRANE PROTEIN COMPLEX SUBUNIT 3"/>
    <property type="match status" value="1"/>
</dbReference>
<name>A0A0A8LAN8_9SACH</name>
<evidence type="ECO:0000256" key="4">
    <source>
        <dbReference type="ARBA" id="ARBA00022692"/>
    </source>
</evidence>
<dbReference type="GO" id="GO:0072546">
    <property type="term" value="C:EMC complex"/>
    <property type="evidence" value="ECO:0007669"/>
    <property type="project" value="TreeGrafter"/>
</dbReference>
<keyword evidence="6 7" id="KW-0472">Membrane</keyword>
<dbReference type="SMART" id="SM01415">
    <property type="entry name" value="DUF106"/>
    <property type="match status" value="1"/>
</dbReference>
<dbReference type="Pfam" id="PF01956">
    <property type="entry name" value="EMC3_TMCO1"/>
    <property type="match status" value="1"/>
</dbReference>
<dbReference type="Proteomes" id="UP000031516">
    <property type="component" value="Unassembled WGS sequence"/>
</dbReference>
<feature type="transmembrane region" description="Helical" evidence="7">
    <location>
        <begin position="30"/>
        <end position="54"/>
    </location>
</feature>
<feature type="transmembrane region" description="Helical" evidence="7">
    <location>
        <begin position="194"/>
        <end position="212"/>
    </location>
</feature>
<organism evidence="8 9">
    <name type="scientific">Kluyveromyces dobzhanskii CBS 2104</name>
    <dbReference type="NCBI Taxonomy" id="1427455"/>
    <lineage>
        <taxon>Eukaryota</taxon>
        <taxon>Fungi</taxon>
        <taxon>Dikarya</taxon>
        <taxon>Ascomycota</taxon>
        <taxon>Saccharomycotina</taxon>
        <taxon>Saccharomycetes</taxon>
        <taxon>Saccharomycetales</taxon>
        <taxon>Saccharomycetaceae</taxon>
        <taxon>Kluyveromyces</taxon>
    </lineage>
</organism>
<evidence type="ECO:0000256" key="3">
    <source>
        <dbReference type="ARBA" id="ARBA00020822"/>
    </source>
</evidence>
<dbReference type="InterPro" id="IPR008568">
    <property type="entry name" value="EMC3"/>
</dbReference>
<comment type="subcellular location">
    <subcellularLocation>
        <location evidence="7">Endoplasmic reticulum membrane</location>
        <topology evidence="7">Multi-pass membrane protein</topology>
    </subcellularLocation>
    <subcellularLocation>
        <location evidence="1">Membrane</location>
        <topology evidence="1">Multi-pass membrane protein</topology>
    </subcellularLocation>
</comment>
<keyword evidence="9" id="KW-1185">Reference proteome</keyword>
<dbReference type="GO" id="GO:0034975">
    <property type="term" value="P:protein folding in endoplasmic reticulum"/>
    <property type="evidence" value="ECO:0007669"/>
    <property type="project" value="TreeGrafter"/>
</dbReference>
<dbReference type="EMBL" id="CCBQ010000045">
    <property type="protein sequence ID" value="CDO95994.1"/>
    <property type="molecule type" value="Genomic_DNA"/>
</dbReference>
<proteinExistence type="inferred from homology"/>
<evidence type="ECO:0000256" key="2">
    <source>
        <dbReference type="ARBA" id="ARBA00005376"/>
    </source>
</evidence>
<evidence type="ECO:0000256" key="6">
    <source>
        <dbReference type="ARBA" id="ARBA00023136"/>
    </source>
</evidence>
<comment type="caution">
    <text evidence="8">The sequence shown here is derived from an EMBL/GenBank/DDBJ whole genome shotgun (WGS) entry which is preliminary data.</text>
</comment>
<protein>
    <recommendedName>
        <fullName evidence="3 7">ER membrane protein complex subunit 3</fullName>
    </recommendedName>
</protein>